<evidence type="ECO:0008006" key="4">
    <source>
        <dbReference type="Google" id="ProtNLM"/>
    </source>
</evidence>
<accession>A0ABV1Q7P3</accession>
<evidence type="ECO:0000256" key="1">
    <source>
        <dbReference type="SAM" id="MobiDB-lite"/>
    </source>
</evidence>
<dbReference type="RefSeq" id="WP_350240240.1">
    <property type="nucleotide sequence ID" value="NZ_JBEJUE010000021.1"/>
</dbReference>
<organism evidence="2 3">
    <name type="scientific">Streptomyces microflavus</name>
    <name type="common">Streptomyces lipmanii</name>
    <dbReference type="NCBI Taxonomy" id="1919"/>
    <lineage>
        <taxon>Bacteria</taxon>
        <taxon>Bacillati</taxon>
        <taxon>Actinomycetota</taxon>
        <taxon>Actinomycetes</taxon>
        <taxon>Kitasatosporales</taxon>
        <taxon>Streptomycetaceae</taxon>
        <taxon>Streptomyces</taxon>
    </lineage>
</organism>
<gene>
    <name evidence="2" type="ORF">ABR748_23195</name>
</gene>
<sequence>MSTVHETATHLPTPIELRSHLRALAVLEAAIADDPQYCHYTFHGAWAPGEEAALMENGSGDDFSVLFTPAGVLIRGFDHESAMSPYGTDDEQVWPGVIDEVPAALRPLLDEPAFRDEDIGAPRVTACLWWETGDTAWRAGSGIDFPPGSEDPDGSGFLFRLLTDRSPEATRAHFEDYYERPVPLEAVRHVLAGHPLTPALAAALNPAALSDNALLRRIAAHPEVASYLACDGEFDLARTDPIEPIALPNGLPVEPVAGCNTGGTHYLCGPAVPGGPRPVLYTDSEGQASLIAESLAEALTLAVALPSWHDALAGFRPPALSSDHLDDHPDHPAVRDRLLASLRLPPATEPEVLDRLLATAARTVPDGFLPHVPDEEDSAFQPMLEPLADQGPQRHTGDEASEYPAPIQHGNRQGAGLPKEPAPCHLQT</sequence>
<name>A0ABV1Q7P3_STRMI</name>
<reference evidence="2 3" key="1">
    <citation type="submission" date="2024-01" db="EMBL/GenBank/DDBJ databases">
        <title>Metagenomic exploration of the rhizosphere soil microbial community and their significance in facilitating the development of wild simulated ginseng.</title>
        <authorList>
            <person name="Huang J."/>
        </authorList>
    </citation>
    <scope>NUCLEOTIDE SEQUENCE [LARGE SCALE GENOMIC DNA]</scope>
    <source>
        <strain evidence="2 3">WY141</strain>
    </source>
</reference>
<evidence type="ECO:0000313" key="3">
    <source>
        <dbReference type="Proteomes" id="UP001456562"/>
    </source>
</evidence>
<dbReference type="Proteomes" id="UP001456562">
    <property type="component" value="Unassembled WGS sequence"/>
</dbReference>
<keyword evidence="3" id="KW-1185">Reference proteome</keyword>
<protein>
    <recommendedName>
        <fullName evidence="4">SMI1/KNR4 family protein</fullName>
    </recommendedName>
</protein>
<proteinExistence type="predicted"/>
<dbReference type="EMBL" id="JBEJUE010000021">
    <property type="protein sequence ID" value="MER0427111.1"/>
    <property type="molecule type" value="Genomic_DNA"/>
</dbReference>
<evidence type="ECO:0000313" key="2">
    <source>
        <dbReference type="EMBL" id="MER0427111.1"/>
    </source>
</evidence>
<comment type="caution">
    <text evidence="2">The sequence shown here is derived from an EMBL/GenBank/DDBJ whole genome shotgun (WGS) entry which is preliminary data.</text>
</comment>
<feature type="region of interest" description="Disordered" evidence="1">
    <location>
        <begin position="386"/>
        <end position="428"/>
    </location>
</feature>